<keyword evidence="1" id="KW-0723">Serine/threonine-protein kinase</keyword>
<dbReference type="EMBL" id="AP022598">
    <property type="protein sequence ID" value="BBY77278.1"/>
    <property type="molecule type" value="Genomic_DNA"/>
</dbReference>
<name>A0A7I7U7G7_MYCPF</name>
<dbReference type="InterPro" id="IPR036890">
    <property type="entry name" value="HATPase_C_sf"/>
</dbReference>
<evidence type="ECO:0000313" key="3">
    <source>
        <dbReference type="EMBL" id="BBY77278.1"/>
    </source>
</evidence>
<dbReference type="InterPro" id="IPR003594">
    <property type="entry name" value="HATPase_dom"/>
</dbReference>
<keyword evidence="1" id="KW-0808">Transferase</keyword>
<dbReference type="SUPFAM" id="SSF55874">
    <property type="entry name" value="ATPase domain of HSP90 chaperone/DNA topoisomerase II/histidine kinase"/>
    <property type="match status" value="1"/>
</dbReference>
<dbReference type="Pfam" id="PF13581">
    <property type="entry name" value="HATPase_c_2"/>
    <property type="match status" value="1"/>
</dbReference>
<evidence type="ECO:0000256" key="1">
    <source>
        <dbReference type="ARBA" id="ARBA00022527"/>
    </source>
</evidence>
<keyword evidence="1" id="KW-0418">Kinase</keyword>
<gene>
    <name evidence="3" type="ORF">MPRF_41770</name>
</gene>
<dbReference type="AlphaFoldDB" id="A0A7I7U7G7"/>
<feature type="domain" description="Histidine kinase/HSP90-like ATPase" evidence="2">
    <location>
        <begin position="23"/>
        <end position="142"/>
    </location>
</feature>
<dbReference type="GO" id="GO:0004674">
    <property type="term" value="F:protein serine/threonine kinase activity"/>
    <property type="evidence" value="ECO:0007669"/>
    <property type="project" value="UniProtKB-KW"/>
</dbReference>
<dbReference type="Proteomes" id="UP000466554">
    <property type="component" value="Chromosome"/>
</dbReference>
<proteinExistence type="predicted"/>
<evidence type="ECO:0000259" key="2">
    <source>
        <dbReference type="Pfam" id="PF13581"/>
    </source>
</evidence>
<sequence>MIDAMPPTEVANAERFERFGLDADAGVVARVRQEFTDWLRQFFTLDDVRRSDMVLAVNEALANAAEFAYVQSDRPGTIDFQAEYDAATQTLSVCVEDRGMWRKRQTEPAPRTRGRGIPLMETLSDHAVIEPSTSGTTVKMQWQGVPRR</sequence>
<evidence type="ECO:0000313" key="4">
    <source>
        <dbReference type="Proteomes" id="UP000466554"/>
    </source>
</evidence>
<dbReference type="Gene3D" id="3.30.565.10">
    <property type="entry name" value="Histidine kinase-like ATPase, C-terminal domain"/>
    <property type="match status" value="1"/>
</dbReference>
<reference evidence="3 4" key="1">
    <citation type="journal article" date="2019" name="Emerg. Microbes Infect.">
        <title>Comprehensive subspecies identification of 175 nontuberculous mycobacteria species based on 7547 genomic profiles.</title>
        <authorList>
            <person name="Matsumoto Y."/>
            <person name="Kinjo T."/>
            <person name="Motooka D."/>
            <person name="Nabeya D."/>
            <person name="Jung N."/>
            <person name="Uechi K."/>
            <person name="Horii T."/>
            <person name="Iida T."/>
            <person name="Fujita J."/>
            <person name="Nakamura S."/>
        </authorList>
    </citation>
    <scope>NUCLEOTIDE SEQUENCE [LARGE SCALE GENOMIC DNA]</scope>
    <source>
        <strain evidence="3 4">JCM 6367</strain>
    </source>
</reference>
<dbReference type="InterPro" id="IPR050267">
    <property type="entry name" value="Anti-sigma-factor_SerPK"/>
</dbReference>
<dbReference type="PANTHER" id="PTHR35526">
    <property type="entry name" value="ANTI-SIGMA-F FACTOR RSBW-RELATED"/>
    <property type="match status" value="1"/>
</dbReference>
<organism evidence="3 4">
    <name type="scientific">Mycolicibacterium parafortuitum</name>
    <name type="common">Mycobacterium parafortuitum</name>
    <dbReference type="NCBI Taxonomy" id="39692"/>
    <lineage>
        <taxon>Bacteria</taxon>
        <taxon>Bacillati</taxon>
        <taxon>Actinomycetota</taxon>
        <taxon>Actinomycetes</taxon>
        <taxon>Mycobacteriales</taxon>
        <taxon>Mycobacteriaceae</taxon>
        <taxon>Mycolicibacterium</taxon>
    </lineage>
</organism>
<dbReference type="CDD" id="cd16936">
    <property type="entry name" value="HATPase_RsbW-like"/>
    <property type="match status" value="1"/>
</dbReference>
<dbReference type="PANTHER" id="PTHR35526:SF3">
    <property type="entry name" value="ANTI-SIGMA-F FACTOR RSBW"/>
    <property type="match status" value="1"/>
</dbReference>
<dbReference type="RefSeq" id="WP_104861127.1">
    <property type="nucleotide sequence ID" value="NZ_AP022598.1"/>
</dbReference>
<accession>A0A7I7U7G7</accession>
<protein>
    <submittedName>
        <fullName evidence="3">Anti-sigma regulatory factor</fullName>
    </submittedName>
</protein>